<feature type="coiled-coil region" evidence="3">
    <location>
        <begin position="1571"/>
        <end position="1683"/>
    </location>
</feature>
<dbReference type="InterPro" id="IPR036770">
    <property type="entry name" value="Ankyrin_rpt-contain_sf"/>
</dbReference>
<dbReference type="PRINTS" id="PR01415">
    <property type="entry name" value="ANKYRIN"/>
</dbReference>
<keyword evidence="8" id="KW-1185">Reference proteome</keyword>
<feature type="coiled-coil region" evidence="3">
    <location>
        <begin position="1382"/>
        <end position="1528"/>
    </location>
</feature>
<feature type="region of interest" description="Disordered" evidence="4">
    <location>
        <begin position="491"/>
        <end position="631"/>
    </location>
</feature>
<dbReference type="Pfam" id="PF13637">
    <property type="entry name" value="Ank_4"/>
    <property type="match status" value="1"/>
</dbReference>
<feature type="repeat" description="ANK" evidence="2">
    <location>
        <begin position="238"/>
        <end position="270"/>
    </location>
</feature>
<evidence type="ECO:0000256" key="3">
    <source>
        <dbReference type="SAM" id="Coils"/>
    </source>
</evidence>
<dbReference type="EMBL" id="JANPWB010000008">
    <property type="protein sequence ID" value="KAJ1163961.1"/>
    <property type="molecule type" value="Genomic_DNA"/>
</dbReference>
<dbReference type="Proteomes" id="UP001066276">
    <property type="component" value="Chromosome 4_2"/>
</dbReference>
<feature type="region of interest" description="Disordered" evidence="4">
    <location>
        <begin position="1119"/>
        <end position="1159"/>
    </location>
</feature>
<feature type="compositionally biased region" description="Basic and acidic residues" evidence="4">
    <location>
        <begin position="1186"/>
        <end position="1205"/>
    </location>
</feature>
<proteinExistence type="predicted"/>
<evidence type="ECO:0000259" key="6">
    <source>
        <dbReference type="Pfam" id="PF14915"/>
    </source>
</evidence>
<feature type="compositionally biased region" description="Polar residues" evidence="4">
    <location>
        <begin position="834"/>
        <end position="847"/>
    </location>
</feature>
<dbReference type="SUPFAM" id="SSF48403">
    <property type="entry name" value="Ankyrin repeat"/>
    <property type="match status" value="1"/>
</dbReference>
<feature type="repeat" description="ANK" evidence="2">
    <location>
        <begin position="172"/>
        <end position="204"/>
    </location>
</feature>
<evidence type="ECO:0000313" key="8">
    <source>
        <dbReference type="Proteomes" id="UP001066276"/>
    </source>
</evidence>
<dbReference type="SMART" id="SM00248">
    <property type="entry name" value="ANK"/>
    <property type="match status" value="7"/>
</dbReference>
<feature type="compositionally biased region" description="Basic and acidic residues" evidence="4">
    <location>
        <begin position="1136"/>
        <end position="1146"/>
    </location>
</feature>
<protein>
    <recommendedName>
        <fullName evidence="9">Ankyrin repeat domain-containing protein 26</fullName>
    </recommendedName>
</protein>
<organism evidence="7 8">
    <name type="scientific">Pleurodeles waltl</name>
    <name type="common">Iberian ribbed newt</name>
    <dbReference type="NCBI Taxonomy" id="8319"/>
    <lineage>
        <taxon>Eukaryota</taxon>
        <taxon>Metazoa</taxon>
        <taxon>Chordata</taxon>
        <taxon>Craniata</taxon>
        <taxon>Vertebrata</taxon>
        <taxon>Euteleostomi</taxon>
        <taxon>Amphibia</taxon>
        <taxon>Batrachia</taxon>
        <taxon>Caudata</taxon>
        <taxon>Salamandroidea</taxon>
        <taxon>Salamandridae</taxon>
        <taxon>Pleurodelinae</taxon>
        <taxon>Pleurodeles</taxon>
    </lineage>
</organism>
<dbReference type="InterPro" id="IPR050657">
    <property type="entry name" value="Ankyrin_repeat_domain"/>
</dbReference>
<feature type="compositionally biased region" description="Polar residues" evidence="4">
    <location>
        <begin position="609"/>
        <end position="628"/>
    </location>
</feature>
<feature type="region of interest" description="Disordered" evidence="4">
    <location>
        <begin position="402"/>
        <end position="430"/>
    </location>
</feature>
<feature type="coiled-coil region" evidence="3">
    <location>
        <begin position="2074"/>
        <end position="2129"/>
    </location>
</feature>
<dbReference type="PANTHER" id="PTHR24147:SF53">
    <property type="entry name" value="ANKYRIN REPEAT DOMAIN 26"/>
    <property type="match status" value="1"/>
</dbReference>
<evidence type="ECO:0000256" key="4">
    <source>
        <dbReference type="SAM" id="MobiDB-lite"/>
    </source>
</evidence>
<feature type="repeat" description="ANK" evidence="2">
    <location>
        <begin position="205"/>
        <end position="237"/>
    </location>
</feature>
<feature type="coiled-coil region" evidence="3">
    <location>
        <begin position="2347"/>
        <end position="2374"/>
    </location>
</feature>
<dbReference type="Pfam" id="PF12001">
    <property type="entry name" value="DUF3496"/>
    <property type="match status" value="1"/>
</dbReference>
<feature type="region of interest" description="Disordered" evidence="4">
    <location>
        <begin position="704"/>
        <end position="850"/>
    </location>
</feature>
<feature type="region of interest" description="Disordered" evidence="4">
    <location>
        <begin position="1239"/>
        <end position="1357"/>
    </location>
</feature>
<dbReference type="PROSITE" id="PS50088">
    <property type="entry name" value="ANK_REPEAT"/>
    <property type="match status" value="5"/>
</dbReference>
<feature type="compositionally biased region" description="Polar residues" evidence="4">
    <location>
        <begin position="1289"/>
        <end position="1324"/>
    </location>
</feature>
<comment type="caution">
    <text evidence="7">The sequence shown here is derived from an EMBL/GenBank/DDBJ whole genome shotgun (WGS) entry which is preliminary data.</text>
</comment>
<reference evidence="7" key="1">
    <citation type="journal article" date="2022" name="bioRxiv">
        <title>Sequencing and chromosome-scale assembly of the giantPleurodeles waltlgenome.</title>
        <authorList>
            <person name="Brown T."/>
            <person name="Elewa A."/>
            <person name="Iarovenko S."/>
            <person name="Subramanian E."/>
            <person name="Araus A.J."/>
            <person name="Petzold A."/>
            <person name="Susuki M."/>
            <person name="Suzuki K.-i.T."/>
            <person name="Hayashi T."/>
            <person name="Toyoda A."/>
            <person name="Oliveira C."/>
            <person name="Osipova E."/>
            <person name="Leigh N.D."/>
            <person name="Simon A."/>
            <person name="Yun M.H."/>
        </authorList>
    </citation>
    <scope>NUCLEOTIDE SEQUENCE</scope>
    <source>
        <strain evidence="7">20211129_DDA</strain>
        <tissue evidence="7">Liver</tissue>
    </source>
</reference>
<evidence type="ECO:0000259" key="5">
    <source>
        <dbReference type="Pfam" id="PF12001"/>
    </source>
</evidence>
<feature type="compositionally biased region" description="Acidic residues" evidence="4">
    <location>
        <begin position="588"/>
        <end position="598"/>
    </location>
</feature>
<evidence type="ECO:0000256" key="2">
    <source>
        <dbReference type="PROSITE-ProRule" id="PRU00023"/>
    </source>
</evidence>
<evidence type="ECO:0000313" key="7">
    <source>
        <dbReference type="EMBL" id="KAJ1163961.1"/>
    </source>
</evidence>
<feature type="compositionally biased region" description="Polar residues" evidence="4">
    <location>
        <begin position="1149"/>
        <end position="1158"/>
    </location>
</feature>
<name>A0AAV7SIW0_PLEWA</name>
<dbReference type="Pfam" id="PF14915">
    <property type="entry name" value="CCDC144C"/>
    <property type="match status" value="1"/>
</dbReference>
<dbReference type="Pfam" id="PF12796">
    <property type="entry name" value="Ank_2"/>
    <property type="match status" value="1"/>
</dbReference>
<keyword evidence="1 3" id="KW-0175">Coiled coil</keyword>
<feature type="compositionally biased region" description="Basic and acidic residues" evidence="4">
    <location>
        <begin position="793"/>
        <end position="804"/>
    </location>
</feature>
<dbReference type="InterPro" id="IPR021885">
    <property type="entry name" value="DUF3496"/>
</dbReference>
<feature type="compositionally biased region" description="Acidic residues" evidence="4">
    <location>
        <begin position="704"/>
        <end position="720"/>
    </location>
</feature>
<dbReference type="PANTHER" id="PTHR24147">
    <property type="entry name" value="ANKYRIN REPEAT DOMAIN 36-RELATED"/>
    <property type="match status" value="1"/>
</dbReference>
<feature type="domain" description="DUF3496" evidence="5">
    <location>
        <begin position="2298"/>
        <end position="2382"/>
    </location>
</feature>
<dbReference type="InterPro" id="IPR039497">
    <property type="entry name" value="CC144C-like_CC_dom"/>
</dbReference>
<dbReference type="Pfam" id="PF00023">
    <property type="entry name" value="Ank"/>
    <property type="match status" value="1"/>
</dbReference>
<dbReference type="InterPro" id="IPR002110">
    <property type="entry name" value="Ankyrin_rpt"/>
</dbReference>
<feature type="domain" description="CCDC144C-like coiled-coil" evidence="6">
    <location>
        <begin position="1450"/>
        <end position="1933"/>
    </location>
</feature>
<evidence type="ECO:0000256" key="1">
    <source>
        <dbReference type="ARBA" id="ARBA00023054"/>
    </source>
</evidence>
<feature type="region of interest" description="Disordered" evidence="4">
    <location>
        <begin position="67"/>
        <end position="92"/>
    </location>
</feature>
<feature type="compositionally biased region" description="Polar residues" evidence="4">
    <location>
        <begin position="1206"/>
        <end position="1215"/>
    </location>
</feature>
<feature type="compositionally biased region" description="Polar residues" evidence="4">
    <location>
        <begin position="570"/>
        <end position="579"/>
    </location>
</feature>
<feature type="repeat" description="ANK" evidence="2">
    <location>
        <begin position="271"/>
        <end position="303"/>
    </location>
</feature>
<feature type="coiled-coil region" evidence="3">
    <location>
        <begin position="2167"/>
        <end position="2246"/>
    </location>
</feature>
<keyword evidence="2" id="KW-0040">ANK repeat</keyword>
<feature type="repeat" description="ANK" evidence="2">
    <location>
        <begin position="304"/>
        <end position="336"/>
    </location>
</feature>
<feature type="compositionally biased region" description="Polar residues" evidence="4">
    <location>
        <begin position="782"/>
        <end position="792"/>
    </location>
</feature>
<accession>A0AAV7SIW0</accession>
<dbReference type="PROSITE" id="PS50297">
    <property type="entry name" value="ANK_REP_REGION"/>
    <property type="match status" value="4"/>
</dbReference>
<evidence type="ECO:0008006" key="9">
    <source>
        <dbReference type="Google" id="ProtNLM"/>
    </source>
</evidence>
<dbReference type="Gene3D" id="1.25.40.20">
    <property type="entry name" value="Ankyrin repeat-containing domain"/>
    <property type="match status" value="2"/>
</dbReference>
<gene>
    <name evidence="7" type="ORF">NDU88_004408</name>
</gene>
<feature type="coiled-coil region" evidence="3">
    <location>
        <begin position="1716"/>
        <end position="2017"/>
    </location>
</feature>
<feature type="region of interest" description="Disordered" evidence="4">
    <location>
        <begin position="1186"/>
        <end position="1227"/>
    </location>
</feature>
<sequence length="2498" mass="282798">MCAYCQDTVADASGPQRQSCSCDTPQLCPLTARPCRAPWEPPDAASRLLSVTLLSGGGRVRPSARQIGSRRICPSAEAPSRASPLRRPPPGSRRLRALLGLAAAPMKKILNFAKRKRGASPSASETGSLTSAAGYELRDRDLSKLHRAACAGDLSKLRQLCKKHDPNQQDKERRTPLHLACVNGHPELVTYLVENQSKINLCDSDARSPLMKAVQCQQERCATILLEHDADTNLMDINGNTALHLSALIPSVSLAAQLLEHGAHIDAQNKEGCTPLLLAIAENHQDMVDFLLKQGADINAKDKSKRTPLMIAATNGHISLVKLLVQNDADTFLKDDKGWTCDDYAVKNGHHACSHLIIEHGSKQKQISSPPYHGASKIKGVSMFSSPDRVLESGFQLGGPALDKDVTDDISQAESESRHSNKAASIDSWTSSDGEEELEFSLKKSHKPSLAVLMNASLQTKKAVHETTSLIKTQPLALPGKSVRKEDLYHDSNEEELSNTSLPKPLPCDQSFPHPAFRSPASFSQPPQKASDPFPGIEQEPEEEKSDSVSEGPATHALPSRKPEPPAHDVSSNLGNSASRKVLMSELGLEEDDAESAWDSESASESPRKQTTSPLQAANTQMQSISEEQSGDIFYTPSFIRGSHGCRMTKLDEARNVDRPLGHVDFSVKIAVQKPNTTLESSQTKDDFKPAVIECMKKQKPDLMEELGLDDADDIEDASDWDSTSTSPKHNKCFQVSKHDESSHPDLSPFPSCKKENKPMETAYTESPTRPSTAADIPDALTGSSQSANQQRPENKECSLEKHSALLKHNKPLPPSHRPDQATLDLSSLEDTKITVNNGDSENSQQEKNTRALRLLKFTEKTSSENEAQNDVSHIMLEAHLEARELSPESEKDRSSSDLGSPWEERYEKLWVDQEKKEVKSHFKTVAAELKQKFGEIIDSPNAMPSLKSPIQISVKESKMTSDVSCAEDDCEAADLTSAEFHPIAYQSIPTSQDNLLRESYKSKLKDTDLSNFKSSSYVNLPTVEHLLNPLKCTDISQKQVNSNSPVQKVNRNPMLQESLMTITVRDSYSGKSMENSQIHSLQEDDLHQKPTNAEVKGYVSSKLQTQLWVAPKNINEMPTSEDIGKQKSQVLTNSNKDKLKYRPRFENLGTSQSSPDKVTSKLLDEGLEQDVQRFKNEVEEEKLKGLNSRKSEEKEKKQVVRESDNSVVQNITPSDKTKQLKQAHPAKTNCLSENVVVTSQSTNSVQTKEKSKPAHNLFKSTSSGGEDTKQEKKNKTKKSSKQTSAKALNQQQIPSLNGNALQVFDDSSASETSQNEQRSLSNPRNKKDKVPRQTDLAEDFEDLTLSSDTATEDCDSPTSAYRNAMLFIDQLSVEGHDSVNLLKIQNIIQEYERLMEKENGRYGLLLGKVKKLESEKKELQKVIEETRDLKSLLEHQKVEWESDLNSVRFTLKQEEEKRKSVEMLYDKSRDQLRKKEDQCCKEMEGRQQLELSLRNLELELRTLRNSLKQVEEERSEAQRLLSQERSARVVQEGILNNHLWRQKEEEEKKIKMITKMEETLTQTPEVSDREKELMQRNHSLQEEISVLRLELEQVRARNQEEEGKTLEENEALKEKLEDLRRDLKLNEEALTQTVFQYNGQFNALKAESAMLSSKIEHEKQSKERLETELESVRSRLATALQELERSQLSKTDAERTFQRERDDWLRSQDKMNYDLANVREANSNLSQQLTKAEAKTNSLENELHRATLCLREKTLVLESCQRDLNQAQCRAKEFEHALQIEKEQVSKCTVKQETIQERLAQIHSENMLLRQQLEDVQNKGILKEKAVNETQDRFSDIFSKLRDDTEKKVNMVEERNKELITKTNDLREQIYKIETEKVEREAELRKVQQELVDALKKLSMSEASLEVTTQNRNSLEEEKLRLLNEIEKLKCKMQETEEIHLQSERCIHDLKNMLDNKEREVIAVSQKLHEISSVTSGTEKTVKQLEEHVQMLEIENARLEATMKQQIGKIEILQKEQQESVSIRTCLEDLITNLQSTKIGLEEQLNQQVHHQTVLSQTAKDSHNLWEEELKSRSRLGVRLAQLDREKADLTEQVESERKKVKKVLDMKRAIETRLEQEMKRNTELLKEGNAMKKLLKSAKKKLKEFENGTVGSQLNTVPGELKNNHYEAENQVSRLKAKIDELSQNLEMESTKSAQLESTNRDLREQLSSVKTLHKNHDRLEKSKRQLEEEVANLRRHVETNMTDHNQMGQYKREIEERARQEIRQKLEEVNMFLQTQAASQETLEQIRATNDASLRNQMEHRIRDLESELSRIKSTQHDSMCQKESTQSELDRYKDLYSEEIKVRKSLASKLDRANERLAEANARLINERQRSKSLLASSFVNGSLPANTFMDTNQFGANLALNRSIGLPGNFCVPGGNGLSSNRVEAYLAKMQLELEKNITKELDQANAELESRSIRMSPVGSTTDSLRNTTVDQDPISRATQQYLEVLKKNSKI</sequence>